<evidence type="ECO:0000256" key="7">
    <source>
        <dbReference type="ARBA" id="ARBA00022801"/>
    </source>
</evidence>
<comment type="catalytic activity">
    <reaction evidence="12">
        <text>Preferential cleavage: (Ac)2-L-Lys-D-Ala-|-D-Ala. Also transpeptidation of peptidyl-alanyl moieties that are N-acyl substituents of D-alanine.</text>
        <dbReference type="EC" id="3.4.16.4"/>
    </reaction>
</comment>
<keyword evidence="8" id="KW-0133">Cell shape</keyword>
<keyword evidence="10" id="KW-0511">Multifunctional enzyme</keyword>
<dbReference type="SUPFAM" id="SSF49265">
    <property type="entry name" value="Fibronectin type III"/>
    <property type="match status" value="1"/>
</dbReference>
<protein>
    <recommendedName>
        <fullName evidence="16">Fibronectin type-III domain-containing protein</fullName>
    </recommendedName>
</protein>
<dbReference type="GO" id="GO:0009002">
    <property type="term" value="F:serine-type D-Ala-D-Ala carboxypeptidase activity"/>
    <property type="evidence" value="ECO:0007669"/>
    <property type="project" value="UniProtKB-EC"/>
</dbReference>
<evidence type="ECO:0000256" key="10">
    <source>
        <dbReference type="ARBA" id="ARBA00023268"/>
    </source>
</evidence>
<evidence type="ECO:0000256" key="2">
    <source>
        <dbReference type="ARBA" id="ARBA00007739"/>
    </source>
</evidence>
<comment type="similarity">
    <text evidence="2">In the N-terminal section; belongs to the glycosyltransferase 51 family.</text>
</comment>
<dbReference type="GO" id="GO:0008360">
    <property type="term" value="P:regulation of cell shape"/>
    <property type="evidence" value="ECO:0007669"/>
    <property type="project" value="UniProtKB-KW"/>
</dbReference>
<sequence length="871" mass="96260">MADKYQTREERRKAIQQQSKSKKAPKKAKGSLFKKVILVVFILGLIGFTTGVGLFAYYVSKAPSLDEESLNIISSTTFLDMEGQEIQRWGAENRIYVEYNEIPQVMIDAIIATEDARFFEHNGIDPIRLGGAVIANFTDGFGSQGASTITQQVVKNFFLSSDKTLERKAQEAWISIQLEQKYSKEQIFEMYANKIYMGGSIYGLGTAAEYYYGKDISELELHEAAQLAGMPQSPNNYEPFKNPEKAMDRRNIVLSLMKEQGMVTEETFNQAKEIPIDETLSKNPEIVESDKPNYNAFIDAVIDEIERKTDLDVATDGLTIYTTLDTNAQNYVNKVLDTNEVINYENYLRSGDNATIVPDKLQAGITVLDTTSGAVRAIGGGRNQEGERLLNRATEIERQNGSAIKPLLDYAPAIEELKWSTYEQIVDEPYNYEGTDIPVNNYDGRFKGQMSIRYALQDSRNVPAVKTLETVGKGTAKEFVKKLGLDFGEDLPSAAAIGGVKGEDPMSMAGAYAAFGNGGIYNEPYTVVRVELADGTSIDLRPEPVIAMKDYTAYMITDMLKDVINYGTGTSAAVSGVPLAGKSGTTNYSSDEKSNYGIPSGAAPDSWFVGYSTNYTASIWVGFDERKNYLTKDDQGISKQMFKYIMTYLSERTATSDFEKPGSVVESPVEIGSNPAALPSDFTPENQITYELFVKGTEPKKVSEQFDKLEAPAGFSAEYVPDNLAIQLNWSYPDDVDGVQFVLSGASGNNTPTELATTDKLQATIENAIPGQTYQFTLKAIRDDEESETVTVSIDIPELEEPEDSLVDEILPPVEEEPENENGDDEGNENDNDDENDNGDENNDDEESEDNEEPEDGEDQPASSDAVREDD</sequence>
<keyword evidence="15" id="KW-0472">Membrane</keyword>
<keyword evidence="4" id="KW-0645">Protease</keyword>
<feature type="compositionally biased region" description="Acidic residues" evidence="14">
    <location>
        <begin position="797"/>
        <end position="807"/>
    </location>
</feature>
<comment type="catalytic activity">
    <reaction evidence="13">
        <text>[GlcNAc-(1-&gt;4)-Mur2Ac(oyl-L-Ala-gamma-D-Glu-L-Lys-D-Ala-D-Ala)](n)-di-trans,octa-cis-undecaprenyl diphosphate + beta-D-GlcNAc-(1-&gt;4)-Mur2Ac(oyl-L-Ala-gamma-D-Glu-L-Lys-D-Ala-D-Ala)-di-trans,octa-cis-undecaprenyl diphosphate = [GlcNAc-(1-&gt;4)-Mur2Ac(oyl-L-Ala-gamma-D-Glu-L-Lys-D-Ala-D-Ala)](n+1)-di-trans,octa-cis-undecaprenyl diphosphate + di-trans,octa-cis-undecaprenyl diphosphate + H(+)</text>
        <dbReference type="Rhea" id="RHEA:23708"/>
        <dbReference type="Rhea" id="RHEA-COMP:9602"/>
        <dbReference type="Rhea" id="RHEA-COMP:9603"/>
        <dbReference type="ChEBI" id="CHEBI:15378"/>
        <dbReference type="ChEBI" id="CHEBI:58405"/>
        <dbReference type="ChEBI" id="CHEBI:60033"/>
        <dbReference type="ChEBI" id="CHEBI:78435"/>
        <dbReference type="EC" id="2.4.99.28"/>
    </reaction>
</comment>
<dbReference type="Gene3D" id="2.60.40.10">
    <property type="entry name" value="Immunoglobulins"/>
    <property type="match status" value="1"/>
</dbReference>
<dbReference type="GO" id="GO:0030288">
    <property type="term" value="C:outer membrane-bounded periplasmic space"/>
    <property type="evidence" value="ECO:0007669"/>
    <property type="project" value="TreeGrafter"/>
</dbReference>
<keyword evidence="15" id="KW-1133">Transmembrane helix</keyword>
<dbReference type="Proteomes" id="UP000074108">
    <property type="component" value="Unassembled WGS sequence"/>
</dbReference>
<keyword evidence="6" id="KW-0808">Transferase</keyword>
<accession>A0A147K8K5</accession>
<dbReference type="AlphaFoldDB" id="A0A147K8K5"/>
<organism evidence="17 18">
    <name type="scientific">Bacillus coahuilensis p1.1.43</name>
    <dbReference type="NCBI Taxonomy" id="1150625"/>
    <lineage>
        <taxon>Bacteria</taxon>
        <taxon>Bacillati</taxon>
        <taxon>Bacillota</taxon>
        <taxon>Bacilli</taxon>
        <taxon>Bacillales</taxon>
        <taxon>Bacillaceae</taxon>
        <taxon>Bacillus</taxon>
    </lineage>
</organism>
<evidence type="ECO:0000256" key="14">
    <source>
        <dbReference type="SAM" id="MobiDB-lite"/>
    </source>
</evidence>
<evidence type="ECO:0000256" key="11">
    <source>
        <dbReference type="ARBA" id="ARBA00023316"/>
    </source>
</evidence>
<evidence type="ECO:0000256" key="4">
    <source>
        <dbReference type="ARBA" id="ARBA00022670"/>
    </source>
</evidence>
<evidence type="ECO:0000256" key="9">
    <source>
        <dbReference type="ARBA" id="ARBA00022984"/>
    </source>
</evidence>
<dbReference type="InterPro" id="IPR001264">
    <property type="entry name" value="Glyco_trans_51"/>
</dbReference>
<dbReference type="SUPFAM" id="SSF53955">
    <property type="entry name" value="Lysozyme-like"/>
    <property type="match status" value="1"/>
</dbReference>
<comment type="caution">
    <text evidence="17">The sequence shown here is derived from an EMBL/GenBank/DDBJ whole genome shotgun (WGS) entry which is preliminary data.</text>
</comment>
<feature type="region of interest" description="Disordered" evidence="14">
    <location>
        <begin position="1"/>
        <end position="23"/>
    </location>
</feature>
<feature type="compositionally biased region" description="Basic and acidic residues" evidence="14">
    <location>
        <begin position="1"/>
        <end position="13"/>
    </location>
</feature>
<dbReference type="OrthoDB" id="9766909at2"/>
<dbReference type="InterPro" id="IPR036116">
    <property type="entry name" value="FN3_sf"/>
</dbReference>
<name>A0A147K8K5_9BACI</name>
<keyword evidence="3" id="KW-0121">Carboxypeptidase</keyword>
<evidence type="ECO:0000256" key="6">
    <source>
        <dbReference type="ARBA" id="ARBA00022679"/>
    </source>
</evidence>
<keyword evidence="9" id="KW-0573">Peptidoglycan synthesis</keyword>
<comment type="similarity">
    <text evidence="1">In the C-terminal section; belongs to the transpeptidase family.</text>
</comment>
<evidence type="ECO:0000313" key="18">
    <source>
        <dbReference type="Proteomes" id="UP000074108"/>
    </source>
</evidence>
<dbReference type="NCBIfam" id="TIGR02074">
    <property type="entry name" value="PBP_1a_fam"/>
    <property type="match status" value="1"/>
</dbReference>
<dbReference type="STRING" id="1150625.Q75_08440"/>
<dbReference type="SMART" id="SM00060">
    <property type="entry name" value="FN3"/>
    <property type="match status" value="1"/>
</dbReference>
<dbReference type="GO" id="GO:0008658">
    <property type="term" value="F:penicillin binding"/>
    <property type="evidence" value="ECO:0007669"/>
    <property type="project" value="InterPro"/>
</dbReference>
<dbReference type="SUPFAM" id="SSF56601">
    <property type="entry name" value="beta-lactamase/transpeptidase-like"/>
    <property type="match status" value="1"/>
</dbReference>
<dbReference type="Gene3D" id="3.40.710.10">
    <property type="entry name" value="DD-peptidase/beta-lactamase superfamily"/>
    <property type="match status" value="1"/>
</dbReference>
<feature type="region of interest" description="Disordered" evidence="14">
    <location>
        <begin position="784"/>
        <end position="871"/>
    </location>
</feature>
<dbReference type="Pfam" id="PF00905">
    <property type="entry name" value="Transpeptidase"/>
    <property type="match status" value="1"/>
</dbReference>
<dbReference type="InterPro" id="IPR003961">
    <property type="entry name" value="FN3_dom"/>
</dbReference>
<dbReference type="InterPro" id="IPR013783">
    <property type="entry name" value="Ig-like_fold"/>
</dbReference>
<feature type="compositionally biased region" description="Acidic residues" evidence="14">
    <location>
        <begin position="814"/>
        <end position="859"/>
    </location>
</feature>
<dbReference type="InterPro" id="IPR001460">
    <property type="entry name" value="PCN-bd_Tpept"/>
</dbReference>
<keyword evidence="11" id="KW-0961">Cell wall biogenesis/degradation</keyword>
<dbReference type="GO" id="GO:0008955">
    <property type="term" value="F:peptidoglycan glycosyltransferase activity"/>
    <property type="evidence" value="ECO:0007669"/>
    <property type="project" value="UniProtKB-EC"/>
</dbReference>
<dbReference type="PANTHER" id="PTHR32282">
    <property type="entry name" value="BINDING PROTEIN TRANSPEPTIDASE, PUTATIVE-RELATED"/>
    <property type="match status" value="1"/>
</dbReference>
<evidence type="ECO:0000256" key="1">
    <source>
        <dbReference type="ARBA" id="ARBA00007090"/>
    </source>
</evidence>
<evidence type="ECO:0000313" key="17">
    <source>
        <dbReference type="EMBL" id="KUP06541.1"/>
    </source>
</evidence>
<evidence type="ECO:0000256" key="3">
    <source>
        <dbReference type="ARBA" id="ARBA00022645"/>
    </source>
</evidence>
<dbReference type="Pfam" id="PF00912">
    <property type="entry name" value="Transgly"/>
    <property type="match status" value="1"/>
</dbReference>
<evidence type="ECO:0000256" key="5">
    <source>
        <dbReference type="ARBA" id="ARBA00022676"/>
    </source>
</evidence>
<feature type="domain" description="Fibronectin type-III" evidence="16">
    <location>
        <begin position="711"/>
        <end position="802"/>
    </location>
</feature>
<dbReference type="InterPro" id="IPR036950">
    <property type="entry name" value="PBP_transglycosylase"/>
</dbReference>
<dbReference type="Gene3D" id="1.10.3810.10">
    <property type="entry name" value="Biosynthetic peptidoglycan transglycosylase-like"/>
    <property type="match status" value="1"/>
</dbReference>
<dbReference type="InterPro" id="IPR050396">
    <property type="entry name" value="Glycosyltr_51/Transpeptidase"/>
</dbReference>
<dbReference type="GO" id="GO:0009252">
    <property type="term" value="P:peptidoglycan biosynthetic process"/>
    <property type="evidence" value="ECO:0007669"/>
    <property type="project" value="UniProtKB-KW"/>
</dbReference>
<dbReference type="RefSeq" id="WP_059282912.1">
    <property type="nucleotide sequence ID" value="NZ_LDYG01000028.1"/>
</dbReference>
<keyword evidence="5" id="KW-0328">Glycosyltransferase</keyword>
<evidence type="ECO:0000256" key="13">
    <source>
        <dbReference type="ARBA" id="ARBA00049902"/>
    </source>
</evidence>
<dbReference type="InterPro" id="IPR012338">
    <property type="entry name" value="Beta-lactam/transpept-like"/>
</dbReference>
<evidence type="ECO:0000256" key="12">
    <source>
        <dbReference type="ARBA" id="ARBA00034000"/>
    </source>
</evidence>
<gene>
    <name evidence="17" type="ORF">Q75_08440</name>
</gene>
<dbReference type="PANTHER" id="PTHR32282:SF29">
    <property type="entry name" value="PENICILLIN-BINDING PROTEIN 1A"/>
    <property type="match status" value="1"/>
</dbReference>
<reference evidence="17 18" key="1">
    <citation type="journal article" date="2016" name="Front. Microbiol.">
        <title>Microevolution Analysis of Bacillus coahuilensis Unveils Differences in Phosphorus Acquisition Strategies and Their Regulation.</title>
        <authorList>
            <person name="Gomez-Lunar Z."/>
            <person name="Hernandez-Gonzalez I."/>
            <person name="Rodriguez-Torres M.D."/>
            <person name="Souza V."/>
            <person name="Olmedo-Alvarez G."/>
        </authorList>
    </citation>
    <scope>NUCLEOTIDE SEQUENCE [LARGE SCALE GENOMIC DNA]</scope>
    <source>
        <strain evidence="18">p1.1.43</strain>
    </source>
</reference>
<dbReference type="GO" id="GO:0071555">
    <property type="term" value="P:cell wall organization"/>
    <property type="evidence" value="ECO:0007669"/>
    <property type="project" value="UniProtKB-KW"/>
</dbReference>
<evidence type="ECO:0000259" key="16">
    <source>
        <dbReference type="PROSITE" id="PS50853"/>
    </source>
</evidence>
<feature type="transmembrane region" description="Helical" evidence="15">
    <location>
        <begin position="36"/>
        <end position="59"/>
    </location>
</feature>
<dbReference type="PROSITE" id="PS50853">
    <property type="entry name" value="FN3"/>
    <property type="match status" value="1"/>
</dbReference>
<dbReference type="FunFam" id="1.10.3810.10:FF:000001">
    <property type="entry name" value="Penicillin-binding protein 1A"/>
    <property type="match status" value="1"/>
</dbReference>
<keyword evidence="15" id="KW-0812">Transmembrane</keyword>
<dbReference type="CDD" id="cd00063">
    <property type="entry name" value="FN3"/>
    <property type="match status" value="1"/>
</dbReference>
<evidence type="ECO:0000256" key="15">
    <source>
        <dbReference type="SAM" id="Phobius"/>
    </source>
</evidence>
<dbReference type="GO" id="GO:0006508">
    <property type="term" value="P:proteolysis"/>
    <property type="evidence" value="ECO:0007669"/>
    <property type="project" value="UniProtKB-KW"/>
</dbReference>
<keyword evidence="18" id="KW-1185">Reference proteome</keyword>
<dbReference type="InterPro" id="IPR023346">
    <property type="entry name" value="Lysozyme-like_dom_sf"/>
</dbReference>
<dbReference type="EMBL" id="LDYG01000028">
    <property type="protein sequence ID" value="KUP06541.1"/>
    <property type="molecule type" value="Genomic_DNA"/>
</dbReference>
<evidence type="ECO:0000256" key="8">
    <source>
        <dbReference type="ARBA" id="ARBA00022960"/>
    </source>
</evidence>
<proteinExistence type="inferred from homology"/>
<dbReference type="PATRIC" id="fig|1150625.3.peg.1786"/>
<keyword evidence="7" id="KW-0378">Hydrolase</keyword>